<dbReference type="PRINTS" id="PR00111">
    <property type="entry name" value="ABHYDROLASE"/>
</dbReference>
<reference evidence="3" key="1">
    <citation type="submission" date="2021-02" db="EMBL/GenBank/DDBJ databases">
        <authorList>
            <person name="Dougan E. K."/>
            <person name="Rhodes N."/>
            <person name="Thang M."/>
            <person name="Chan C."/>
        </authorList>
    </citation>
    <scope>NUCLEOTIDE SEQUENCE</scope>
</reference>
<feature type="domain" description="AB hydrolase-1" evidence="2">
    <location>
        <begin position="225"/>
        <end position="331"/>
    </location>
</feature>
<evidence type="ECO:0000259" key="2">
    <source>
        <dbReference type="Pfam" id="PF00561"/>
    </source>
</evidence>
<dbReference type="GO" id="GO:0016020">
    <property type="term" value="C:membrane"/>
    <property type="evidence" value="ECO:0007669"/>
    <property type="project" value="TreeGrafter"/>
</dbReference>
<comment type="caution">
    <text evidence="3">The sequence shown here is derived from an EMBL/GenBank/DDBJ whole genome shotgun (WGS) entry which is preliminary data.</text>
</comment>
<evidence type="ECO:0000256" key="1">
    <source>
        <dbReference type="SAM" id="MobiDB-lite"/>
    </source>
</evidence>
<dbReference type="InterPro" id="IPR029058">
    <property type="entry name" value="AB_hydrolase_fold"/>
</dbReference>
<dbReference type="InterPro" id="IPR000073">
    <property type="entry name" value="AB_hydrolase_1"/>
</dbReference>
<dbReference type="SUPFAM" id="SSF53474">
    <property type="entry name" value="alpha/beta-Hydrolases"/>
    <property type="match status" value="1"/>
</dbReference>
<sequence length="502" mass="53668">MLCLVSNNATPLDAGLELIKLRLTAEQFIDTSPTILRRSIAESHLVLLECAMAELCPRLPLWPVASAGLGSPAQLGAKRAGHGSGLQVSRQHQQLQQRPFQRAQQRQQRPQSIAADMSATKPPCVMTPIAPAAPGIQAAGLAGRVSANNGRSRSSFAPVVWAAAALAAASSARRHVSGRTRQGRGSRFRFRLRATVTLKTDWTPSDPRAGIVPSKEGDGMNNCPPSILLVHGLDSWRGTWRRAARELAARGFSSLAVDLRGHGQSPLGDGADFSCSQLAADIRAAAEKAGLLGQGRRIALVGHSLGGLLALRYAANYPEDVSALVLEDIDCVPRQPRPELTSEQLERCKAFRQGFVSWPACRDQLCSLGYSARRLEGWRKEDPPRICEDGVAGGGAVWSHVNPYAQYLAHSKVLCTSDGLDALEALSSVGARGRLLVAGPKWTVCSWEAKPGGILDMCARVPWLEAVEFPGYSHSIHSAAPAVFASAVADLVGLCSPSRKFE</sequence>
<dbReference type="PANTHER" id="PTHR43798:SF33">
    <property type="entry name" value="HYDROLASE, PUTATIVE (AFU_ORTHOLOGUE AFUA_2G14860)-RELATED"/>
    <property type="match status" value="1"/>
</dbReference>
<dbReference type="AlphaFoldDB" id="A0A813J171"/>
<proteinExistence type="predicted"/>
<dbReference type="Proteomes" id="UP000626109">
    <property type="component" value="Unassembled WGS sequence"/>
</dbReference>
<organism evidence="3 4">
    <name type="scientific">Polarella glacialis</name>
    <name type="common">Dinoflagellate</name>
    <dbReference type="NCBI Taxonomy" id="89957"/>
    <lineage>
        <taxon>Eukaryota</taxon>
        <taxon>Sar</taxon>
        <taxon>Alveolata</taxon>
        <taxon>Dinophyceae</taxon>
        <taxon>Suessiales</taxon>
        <taxon>Suessiaceae</taxon>
        <taxon>Polarella</taxon>
    </lineage>
</organism>
<evidence type="ECO:0000313" key="4">
    <source>
        <dbReference type="Proteomes" id="UP000626109"/>
    </source>
</evidence>
<feature type="region of interest" description="Disordered" evidence="1">
    <location>
        <begin position="74"/>
        <end position="114"/>
    </location>
</feature>
<dbReference type="Gene3D" id="3.40.50.1820">
    <property type="entry name" value="alpha/beta hydrolase"/>
    <property type="match status" value="1"/>
</dbReference>
<dbReference type="Pfam" id="PF00561">
    <property type="entry name" value="Abhydrolase_1"/>
    <property type="match status" value="1"/>
</dbReference>
<dbReference type="EMBL" id="CAJNNW010017885">
    <property type="protein sequence ID" value="CAE8661822.1"/>
    <property type="molecule type" value="Genomic_DNA"/>
</dbReference>
<dbReference type="PANTHER" id="PTHR43798">
    <property type="entry name" value="MONOACYLGLYCEROL LIPASE"/>
    <property type="match status" value="1"/>
</dbReference>
<feature type="compositionally biased region" description="Low complexity" evidence="1">
    <location>
        <begin position="87"/>
        <end position="111"/>
    </location>
</feature>
<evidence type="ECO:0000313" key="3">
    <source>
        <dbReference type="EMBL" id="CAE8661822.1"/>
    </source>
</evidence>
<protein>
    <recommendedName>
        <fullName evidence="2">AB hydrolase-1 domain-containing protein</fullName>
    </recommendedName>
</protein>
<gene>
    <name evidence="3" type="ORF">PGLA2088_LOCUS14671</name>
</gene>
<dbReference type="InterPro" id="IPR050266">
    <property type="entry name" value="AB_hydrolase_sf"/>
</dbReference>
<accession>A0A813J171</accession>
<name>A0A813J171_POLGL</name>